<dbReference type="InterPro" id="IPR016036">
    <property type="entry name" value="Malonyl_transacylase_ACP-bd"/>
</dbReference>
<dbReference type="FunFam" id="3.30.559.30:FF:000006">
    <property type="entry name" value="Yersiniabactin polyketide/non-ribosomal peptide synthetase"/>
    <property type="match status" value="1"/>
</dbReference>
<dbReference type="CDD" id="cd12114">
    <property type="entry name" value="A_NRPS_TlmIV_like"/>
    <property type="match status" value="1"/>
</dbReference>
<dbReference type="PANTHER" id="PTHR43775:SF51">
    <property type="entry name" value="INACTIVE PHENOLPHTHIOCEROL SYNTHESIS POLYKETIDE SYNTHASE TYPE I PKS1-RELATED"/>
    <property type="match status" value="1"/>
</dbReference>
<dbReference type="InterPro" id="IPR023213">
    <property type="entry name" value="CAT-like_dom_sf"/>
</dbReference>
<dbReference type="CDD" id="cd00833">
    <property type="entry name" value="PKS"/>
    <property type="match status" value="1"/>
</dbReference>
<dbReference type="Pfam" id="PF00668">
    <property type="entry name" value="Condensation"/>
    <property type="match status" value="1"/>
</dbReference>
<dbReference type="InterPro" id="IPR020841">
    <property type="entry name" value="PKS_Beta-ketoAc_synthase_dom"/>
</dbReference>
<evidence type="ECO:0000256" key="10">
    <source>
        <dbReference type="ARBA" id="ARBA00022832"/>
    </source>
</evidence>
<feature type="region of interest" description="Disordered" evidence="27">
    <location>
        <begin position="2425"/>
        <end position="2456"/>
    </location>
</feature>
<evidence type="ECO:0000256" key="22">
    <source>
        <dbReference type="ARBA" id="ARBA00066974"/>
    </source>
</evidence>
<dbReference type="Gene3D" id="3.30.70.250">
    <property type="entry name" value="Malonyl-CoA ACP transacylase, ACP-binding"/>
    <property type="match status" value="1"/>
</dbReference>
<evidence type="ECO:0000256" key="2">
    <source>
        <dbReference type="ARBA" id="ARBA00001957"/>
    </source>
</evidence>
<dbReference type="NCBIfam" id="TIGR03605">
    <property type="entry name" value="antibiot_sagB"/>
    <property type="match status" value="1"/>
</dbReference>
<evidence type="ECO:0000256" key="24">
    <source>
        <dbReference type="ARBA" id="ARBA00075053"/>
    </source>
</evidence>
<evidence type="ECO:0000256" key="9">
    <source>
        <dbReference type="ARBA" id="ARBA00022679"/>
    </source>
</evidence>
<dbReference type="SUPFAM" id="SSF52151">
    <property type="entry name" value="FabD/lysophospholipase-like"/>
    <property type="match status" value="1"/>
</dbReference>
<dbReference type="SUPFAM" id="SSF52777">
    <property type="entry name" value="CoA-dependent acyltransferases"/>
    <property type="match status" value="2"/>
</dbReference>
<protein>
    <recommendedName>
        <fullName evidence="23">Phenolphthiocerol/phthiocerol polyketide synthase subunit E</fullName>
        <ecNumber evidence="22">2.3.1.292</ecNumber>
    </recommendedName>
    <alternativeName>
        <fullName evidence="25">(Phenol)carboxyphthiodiolenone synthase subunit E</fullName>
    </alternativeName>
    <alternativeName>
        <fullName evidence="26">Beta-ketoacyl-acyl-carrier-protein synthase I</fullName>
    </alternativeName>
    <alternativeName>
        <fullName evidence="16">Mycobactin synthetase protein B</fullName>
    </alternativeName>
    <alternativeName>
        <fullName evidence="5">Phenyloxazoline synthase MbtB</fullName>
    </alternativeName>
    <alternativeName>
        <fullName evidence="24">Phthiocerol synthesis polyketide synthase type I PpsE</fullName>
    </alternativeName>
</protein>
<evidence type="ECO:0000256" key="7">
    <source>
        <dbReference type="ARBA" id="ARBA00022553"/>
    </source>
</evidence>
<dbReference type="GO" id="GO:0006633">
    <property type="term" value="P:fatty acid biosynthetic process"/>
    <property type="evidence" value="ECO:0007669"/>
    <property type="project" value="InterPro"/>
</dbReference>
<accession>A0A369BAC1</accession>
<dbReference type="InterPro" id="IPR020845">
    <property type="entry name" value="AMP-binding_CS"/>
</dbReference>
<name>A0A369BAC1_9FIRM</name>
<keyword evidence="9" id="KW-0808">Transferase</keyword>
<dbReference type="InterPro" id="IPR020806">
    <property type="entry name" value="PKS_PP-bd"/>
</dbReference>
<evidence type="ECO:0000256" key="18">
    <source>
        <dbReference type="ARBA" id="ARBA00051971"/>
    </source>
</evidence>
<dbReference type="Gene3D" id="1.10.1200.10">
    <property type="entry name" value="ACP-like"/>
    <property type="match status" value="2"/>
</dbReference>
<keyword evidence="10" id="KW-0276">Fatty acid metabolism</keyword>
<evidence type="ECO:0000256" key="23">
    <source>
        <dbReference type="ARBA" id="ARBA00073623"/>
    </source>
</evidence>
<dbReference type="FunFam" id="3.40.50.12780:FF:000012">
    <property type="entry name" value="Non-ribosomal peptide synthetase"/>
    <property type="match status" value="1"/>
</dbReference>
<comment type="catalytic activity">
    <reaction evidence="20">
        <text>icosanoyl-[(phenol)carboxyphthiodiolenone synthase] + 2 (S)-methylmalonyl-CoA + 3 malonyl-CoA + 5 NADPH + 10 H(+) = C32-carboxyphthiodiolenone-[(phenol)carboxyphthiodiolenone synthase] + 5 CO2 + 5 NADP(+) + 5 CoA + 2 H2O</text>
        <dbReference type="Rhea" id="RHEA:57748"/>
        <dbReference type="Rhea" id="RHEA-COMP:14985"/>
        <dbReference type="Rhea" id="RHEA-COMP:14986"/>
        <dbReference type="ChEBI" id="CHEBI:15377"/>
        <dbReference type="ChEBI" id="CHEBI:15378"/>
        <dbReference type="ChEBI" id="CHEBI:16526"/>
        <dbReference type="ChEBI" id="CHEBI:57287"/>
        <dbReference type="ChEBI" id="CHEBI:57327"/>
        <dbReference type="ChEBI" id="CHEBI:57384"/>
        <dbReference type="ChEBI" id="CHEBI:57783"/>
        <dbReference type="ChEBI" id="CHEBI:58349"/>
        <dbReference type="ChEBI" id="CHEBI:87848"/>
        <dbReference type="ChEBI" id="CHEBI:142236"/>
        <dbReference type="EC" id="2.3.1.292"/>
    </reaction>
</comment>
<dbReference type="CDD" id="cd02142">
    <property type="entry name" value="McbC_SagB-like_oxidoreductase"/>
    <property type="match status" value="1"/>
</dbReference>
<dbReference type="SUPFAM" id="SSF55048">
    <property type="entry name" value="Probable ACP-binding domain of malonyl-CoA ACP transacylase"/>
    <property type="match status" value="1"/>
</dbReference>
<dbReference type="InterPro" id="IPR006162">
    <property type="entry name" value="Ppantetheine_attach_site"/>
</dbReference>
<evidence type="ECO:0000256" key="3">
    <source>
        <dbReference type="ARBA" id="ARBA00005102"/>
    </source>
</evidence>
<dbReference type="FunFam" id="3.40.47.10:FF:000042">
    <property type="entry name" value="Polyketide synthase Pks13"/>
    <property type="match status" value="1"/>
</dbReference>
<evidence type="ECO:0000313" key="31">
    <source>
        <dbReference type="Proteomes" id="UP000253034"/>
    </source>
</evidence>
<feature type="compositionally biased region" description="Basic and acidic residues" evidence="27">
    <location>
        <begin position="2446"/>
        <end position="2456"/>
    </location>
</feature>
<dbReference type="GO" id="GO:0044550">
    <property type="term" value="P:secondary metabolite biosynthetic process"/>
    <property type="evidence" value="ECO:0007669"/>
    <property type="project" value="UniProtKB-ARBA"/>
</dbReference>
<evidence type="ECO:0000256" key="21">
    <source>
        <dbReference type="ARBA" id="ARBA00058455"/>
    </source>
</evidence>
<dbReference type="Pfam" id="PF00698">
    <property type="entry name" value="Acyl_transf_1"/>
    <property type="match status" value="1"/>
</dbReference>
<dbReference type="Gene3D" id="3.30.70.3290">
    <property type="match status" value="1"/>
</dbReference>
<dbReference type="Gene3D" id="3.30.559.10">
    <property type="entry name" value="Chloramphenicol acetyltransferase-like domain"/>
    <property type="match status" value="1"/>
</dbReference>
<evidence type="ECO:0000259" key="28">
    <source>
        <dbReference type="PROSITE" id="PS50075"/>
    </source>
</evidence>
<evidence type="ECO:0000256" key="1">
    <source>
        <dbReference type="ARBA" id="ARBA00001937"/>
    </source>
</evidence>
<evidence type="ECO:0000256" key="14">
    <source>
        <dbReference type="ARBA" id="ARBA00023268"/>
    </source>
</evidence>
<keyword evidence="13" id="KW-0443">Lipid metabolism</keyword>
<dbReference type="InterPro" id="IPR057737">
    <property type="entry name" value="Condensation_MtbB-like"/>
</dbReference>
<dbReference type="SUPFAM" id="SSF53901">
    <property type="entry name" value="Thiolase-like"/>
    <property type="match status" value="1"/>
</dbReference>
<dbReference type="Pfam" id="PF00109">
    <property type="entry name" value="ketoacyl-synt"/>
    <property type="match status" value="1"/>
</dbReference>
<proteinExistence type="inferred from homology"/>
<evidence type="ECO:0000256" key="25">
    <source>
        <dbReference type="ARBA" id="ARBA00078169"/>
    </source>
</evidence>
<dbReference type="InterPro" id="IPR020051">
    <property type="entry name" value="SagB-type_dehydrogenase"/>
</dbReference>
<dbReference type="FunFam" id="1.10.1200.10:FF:000005">
    <property type="entry name" value="Nonribosomal peptide synthetase 1"/>
    <property type="match status" value="1"/>
</dbReference>
<dbReference type="InterPro" id="IPR000415">
    <property type="entry name" value="Nitroreductase-like"/>
</dbReference>
<comment type="catalytic activity">
    <reaction evidence="19">
        <text>docosanoyl-[(phenol)carboxyphthiodiolenone synthase] + 2 (S)-methylmalonyl-CoA + 3 malonyl-CoA + 5 NADPH + 10 H(+) = C34-carboxyphthiodiolenone-[(phenol)carboxyphthiodiolenone synthase] + 5 CO2 + 5 NADP(+) + 5 CoA + 2 H2O</text>
        <dbReference type="Rhea" id="RHEA:57752"/>
        <dbReference type="Rhea" id="RHEA-COMP:14987"/>
        <dbReference type="Rhea" id="RHEA-COMP:14988"/>
        <dbReference type="ChEBI" id="CHEBI:15377"/>
        <dbReference type="ChEBI" id="CHEBI:15378"/>
        <dbReference type="ChEBI" id="CHEBI:16526"/>
        <dbReference type="ChEBI" id="CHEBI:57287"/>
        <dbReference type="ChEBI" id="CHEBI:57327"/>
        <dbReference type="ChEBI" id="CHEBI:57384"/>
        <dbReference type="ChEBI" id="CHEBI:57783"/>
        <dbReference type="ChEBI" id="CHEBI:58349"/>
        <dbReference type="ChEBI" id="CHEBI:142237"/>
        <dbReference type="ChEBI" id="CHEBI:142238"/>
        <dbReference type="EC" id="2.3.1.292"/>
    </reaction>
</comment>
<dbReference type="InterPro" id="IPR014030">
    <property type="entry name" value="Ketoacyl_synth_N"/>
</dbReference>
<dbReference type="SUPFAM" id="SSF56801">
    <property type="entry name" value="Acetyl-CoA synthetase-like"/>
    <property type="match status" value="1"/>
</dbReference>
<keyword evidence="7" id="KW-0597">Phosphoprotein</keyword>
<dbReference type="GO" id="GO:0004312">
    <property type="term" value="F:fatty acid synthase activity"/>
    <property type="evidence" value="ECO:0007669"/>
    <property type="project" value="TreeGrafter"/>
</dbReference>
<comment type="catalytic activity">
    <reaction evidence="18">
        <text>19-(4-hydroxyphenyl)nonadecanoyl-[(phenol)carboxyphthiodiolenone synthase] + 2 (S)-methylmalonyl-CoA + 3 malonyl-CoA + 5 NADPH + 10 H(+) = C37-(phenol)carboxyphthiodiolenone-[(phenol)carboxyphthiodiolenone synthase] + 5 CO2 + 5 NADP(+) + 5 CoA + 2 H2O</text>
        <dbReference type="Rhea" id="RHEA:57760"/>
        <dbReference type="Rhea" id="RHEA-COMP:14273"/>
        <dbReference type="Rhea" id="RHEA-COMP:14990"/>
        <dbReference type="ChEBI" id="CHEBI:15377"/>
        <dbReference type="ChEBI" id="CHEBI:15378"/>
        <dbReference type="ChEBI" id="CHEBI:16526"/>
        <dbReference type="ChEBI" id="CHEBI:57287"/>
        <dbReference type="ChEBI" id="CHEBI:57327"/>
        <dbReference type="ChEBI" id="CHEBI:57384"/>
        <dbReference type="ChEBI" id="CHEBI:57783"/>
        <dbReference type="ChEBI" id="CHEBI:58349"/>
        <dbReference type="ChEBI" id="CHEBI:133301"/>
        <dbReference type="ChEBI" id="CHEBI:142260"/>
        <dbReference type="EC" id="2.3.1.292"/>
    </reaction>
</comment>
<dbReference type="InterPro" id="IPR029479">
    <property type="entry name" value="Nitroreductase"/>
</dbReference>
<comment type="cofactor">
    <cofactor evidence="2">
        <name>pantetheine 4'-phosphate</name>
        <dbReference type="ChEBI" id="CHEBI:47942"/>
    </cofactor>
</comment>
<evidence type="ECO:0000313" key="30">
    <source>
        <dbReference type="EMBL" id="RCX18351.1"/>
    </source>
</evidence>
<dbReference type="InterPro" id="IPR001242">
    <property type="entry name" value="Condensation_dom"/>
</dbReference>
<dbReference type="SMART" id="SM00823">
    <property type="entry name" value="PKS_PP"/>
    <property type="match status" value="2"/>
</dbReference>
<dbReference type="Gene3D" id="3.30.300.30">
    <property type="match status" value="2"/>
</dbReference>
<dbReference type="InterPro" id="IPR016035">
    <property type="entry name" value="Acyl_Trfase/lysoPLipase"/>
</dbReference>
<dbReference type="InterPro" id="IPR016039">
    <property type="entry name" value="Thiolase-like"/>
</dbReference>
<evidence type="ECO:0000256" key="15">
    <source>
        <dbReference type="ARBA" id="ARBA00029443"/>
    </source>
</evidence>
<comment type="caution">
    <text evidence="30">The sequence shown here is derived from an EMBL/GenBank/DDBJ whole genome shotgun (WGS) entry which is preliminary data.</text>
</comment>
<comment type="similarity">
    <text evidence="15">In the C-terminal section; belongs to the NRP synthetase family.</text>
</comment>
<dbReference type="PANTHER" id="PTHR43775">
    <property type="entry name" value="FATTY ACID SYNTHASE"/>
    <property type="match status" value="1"/>
</dbReference>
<dbReference type="CDD" id="cd19535">
    <property type="entry name" value="Cyc_NRPS"/>
    <property type="match status" value="1"/>
</dbReference>
<evidence type="ECO:0000256" key="27">
    <source>
        <dbReference type="SAM" id="MobiDB-lite"/>
    </source>
</evidence>
<dbReference type="Proteomes" id="UP000253034">
    <property type="component" value="Unassembled WGS sequence"/>
</dbReference>
<dbReference type="SUPFAM" id="SSF47336">
    <property type="entry name" value="ACP-like"/>
    <property type="match status" value="2"/>
</dbReference>
<dbReference type="InterPro" id="IPR018201">
    <property type="entry name" value="Ketoacyl_synth_AS"/>
</dbReference>
<dbReference type="Pfam" id="PF22621">
    <property type="entry name" value="CurL-like_PKS_C"/>
    <property type="match status" value="1"/>
</dbReference>
<keyword evidence="31" id="KW-1185">Reference proteome</keyword>
<dbReference type="NCBIfam" id="TIGR01733">
    <property type="entry name" value="AA-adenyl-dom"/>
    <property type="match status" value="1"/>
</dbReference>
<evidence type="ECO:0000256" key="8">
    <source>
        <dbReference type="ARBA" id="ARBA00022598"/>
    </source>
</evidence>
<dbReference type="PROSITE" id="PS00455">
    <property type="entry name" value="AMP_BINDING"/>
    <property type="match status" value="1"/>
</dbReference>
<dbReference type="InterPro" id="IPR000873">
    <property type="entry name" value="AMP-dep_synth/lig_dom"/>
</dbReference>
<dbReference type="InterPro" id="IPR010071">
    <property type="entry name" value="AA_adenyl_dom"/>
</dbReference>
<evidence type="ECO:0000256" key="16">
    <source>
        <dbReference type="ARBA" id="ARBA00033440"/>
    </source>
</evidence>
<dbReference type="Pfam" id="PF00550">
    <property type="entry name" value="PP-binding"/>
    <property type="match status" value="2"/>
</dbReference>
<keyword evidence="11" id="KW-0521">NADP</keyword>
<keyword evidence="14" id="KW-0511">Multifunctional enzyme</keyword>
<keyword evidence="6" id="KW-0596">Phosphopantetheine</keyword>
<evidence type="ECO:0000259" key="29">
    <source>
        <dbReference type="PROSITE" id="PS52004"/>
    </source>
</evidence>
<dbReference type="RefSeq" id="WP_114296897.1">
    <property type="nucleotide sequence ID" value="NZ_QPJT01000005.1"/>
</dbReference>
<comment type="pathway">
    <text evidence="3">Siderophore biosynthesis; mycobactin biosynthesis.</text>
</comment>
<gene>
    <name evidence="30" type="ORF">DFR58_105115</name>
</gene>
<dbReference type="InterPro" id="IPR009081">
    <property type="entry name" value="PP-bd_ACP"/>
</dbReference>
<dbReference type="PROSITE" id="PS52004">
    <property type="entry name" value="KS3_2"/>
    <property type="match status" value="1"/>
</dbReference>
<dbReference type="EC" id="2.3.1.292" evidence="22"/>
<sequence>MMKEQNGKDNQDYFGQIAIIGMTCRFPGANGTEEFWQNLRDGVESITFFTEQDLLDAGVDEAALNDPNYVKAAAVLDGIDLFDAFFFNLTPREAELLDPQHRVFLESAWSVLENAGYNPKTYKGRIGIYAGADVNTYFLNNIFSNKSIMSSLNPYQIITLTEKDYLSSRVSYHLNLRGPSVAVQTACSSALVSVHMAFQSLLNGECDMALSGAVSIRVPQKEGYKCIGGGILSPDGHCRAFDEDAQGTVFGSGVGVVVMKRLEDAINDGDTIYAVVKGTAINNDGSLKVGYTAPGVEGQSGVITEAIEMAGVEPETITYIETHGTGTELGDPIEVTALTKAFRTYTEENGFCAIGSVKSNFGHLSTAAGSAGLIKTILAMKNREIPPSLHYSKPNKKIDFKNSPFYVNTELRKWQEKENILRAGVSSFGMGGSNAHVILEEAPEIEPSGESRPYKLIALSARTDNALEKMTDNLTDYLNANIHTNLDDAAYTLKVGRHSFEKRRVVICKTIDDAIVALKKRDPSRVLSTVCTEKERPIAFMFTGLGDQYPDMASELYHNEEEFRRHVDNCAEILKSELGMDIRKVLFPGRQDRKRNTVGSEPTFDMKRILGRGQSSKDESENILSQPSMAYLAIFAIEYAAAKLLMDWGIRPQAMMGHSIGEYVAACLSGVFSLEDALKLVSRRGKLIETLLGGAMLVVMLSEEKIQPLLSDGLSISSINGPKVCVVAGTAEKVAELEQLLLEQGIACRRVQSTHAFHSEMMEPIMGAYAEVLKVVKLNMPEIPFISNVTGTWISKEQAIDPKYWVSHLRQPVRLSDSIQELLKDTSRILLEIGPGHTLSSAAIQHPAGKGAAERVLSSLPGMYDSQPDMEFFYGMLGRLWMSGVNIDWELFYRKENRHRIPLPTYPFERERYWIENGKNGNGISMVSSSAEIMISDKDSQKIVLKQDNISTGQVHMRPALMTAFVPPRDETEKEIELIWQQVLGISGIGIYDKFFELGGSSLLALQVISKIRQAFHVELTMRQFFETPTIAELGVIISSMEKTQSVLDLLPQITTNLNERYQPFPLTDVQQAYWIGRNKGMELGNVATHIYWEVESTTLDLERFERAWQCLINRHEMLRAIVREDGQQQVLESVPDYRIKVVDLRGYEDGKAAVKMESIREHMSHQILPSDTWPLFDIQASRLDDRIRLHISLDLLIGDAWSFMQILSGELAKFYENTEAVLPALELTFRDYVMTEAKLRETEIYKRSLKYWQERLPTLPPAPELPLAKNPSSLEQPRFVRRTARLAAETWDSLKSRAACIGLSQSGILCAAFAEVLTAWSRNPAFTINLTLFNRLPLSRQVNDIVGDFTSLILLEVDNSGSESFEKRARRIQKQLWEDLDNRYVSGVQVMREKAKMSGETPGAVMPIVFTSILNQITPDQDASAMVDLGSLGVNGVDSEVYSISQTPQVWLDHQVTESKGGLVFNWDAVEELFPDGLLDDMFNAYCKLLKRLADEPDAWELTRQQLLPVPEVQLEKREIINNTSTAVSDELLHSLFAETAGRQPDRIAVITSGRALTYDELYRCSNRIGRWLADRGARPNRLVAVVMEKGWEQVAGVLGVLQSGAAYLPVSPELPMERLQYILKNCKVELALTQSWVKNSVAWPEGVLCLNVDEDEALQGLDDSPIEMSQSPDDLAYVIHTSGSTGFPKGVMIDHRGAVNTIRDINCRFDVGPQDRVLALSSLSFDLSVYDVFGMLAAGGTIVIPDSSAGRDPSHWLELMEQNAVTVWNTVPALMEMLVEYAGDYSGCLSKSLRLVMMSGDWIPVALPDRIRTLAGNVRIISLGGATEASIWSILYPIETIVPTWRSIPYGTPMINQKIHILDEALQPRPVWVPGQIYIGGIGLAKGYWRDEEKTNASFIVHPKTGERLYRTGDMGRYLPDGNIEFLGREDFQVKIRGYRIELGEIETALNLHPRIQESVAAVVTEAGGSKELAAYLVLKDNNLFYKDKTETYSYQQDNAAGENILMDPIVRLKFKLTHPGLRKMENEQDCIQLPESETDEDLMKLAVVRRSYKKFQTHPISLKQLSSFLSCLHQTRLEEVPLPKYRYGSAGSLYPVQVYLYVKPDRVEGLTGGTYYYHPEKHNLIALTENARIDPSIYPPGNREFFEASAFSVFLVAEMNAITPLYGKSSRDFCMLEAGLMTQLMEMVSPSFQIGLCQIGNFDFDSVKQWFKLGESHLYLHSLLGGYIHADQTELTALQEDSSELRSLINLIGQEDGSYQIPDIEEVNFAIPQYEQVKSAPQDELVAELRSFLREKLPGYMIPSIYICIDEVPLTSNGKVDRRALPKPDSIKQIQQKAFEAPQTEMEQAVAAIWQEILQAEHVGIHDSFFDLGGNSVHLIRVHHKLTEVLGKDIPIVRMFEFPTVYSLCQYINWQQDDISSLEQGEKRGENRKASRQRRREARHGYRESVKME</sequence>
<dbReference type="GO" id="GO:0016874">
    <property type="term" value="F:ligase activity"/>
    <property type="evidence" value="ECO:0007669"/>
    <property type="project" value="UniProtKB-KW"/>
</dbReference>
<dbReference type="Gene3D" id="3.30.559.30">
    <property type="entry name" value="Nonribosomal peptide synthetase, condensation domain"/>
    <property type="match status" value="1"/>
</dbReference>
<evidence type="ECO:0000256" key="19">
    <source>
        <dbReference type="ARBA" id="ARBA00052119"/>
    </source>
</evidence>
<dbReference type="GO" id="GO:0034081">
    <property type="term" value="C:polyketide synthase complex"/>
    <property type="evidence" value="ECO:0007669"/>
    <property type="project" value="UniProtKB-ARBA"/>
</dbReference>
<feature type="compositionally biased region" description="Basic and acidic residues" evidence="27">
    <location>
        <begin position="2427"/>
        <end position="2436"/>
    </location>
</feature>
<evidence type="ECO:0000256" key="26">
    <source>
        <dbReference type="ARBA" id="ARBA00084020"/>
    </source>
</evidence>
<dbReference type="SMART" id="SM00827">
    <property type="entry name" value="PKS_AT"/>
    <property type="match status" value="1"/>
</dbReference>
<dbReference type="PROSITE" id="PS50075">
    <property type="entry name" value="CARRIER"/>
    <property type="match status" value="2"/>
</dbReference>
<dbReference type="Pfam" id="PF00881">
    <property type="entry name" value="Nitroreductase"/>
    <property type="match status" value="1"/>
</dbReference>
<dbReference type="InterPro" id="IPR014031">
    <property type="entry name" value="Ketoacyl_synth_C"/>
</dbReference>
<feature type="domain" description="Carrier" evidence="28">
    <location>
        <begin position="2344"/>
        <end position="2419"/>
    </location>
</feature>
<dbReference type="FunFam" id="3.40.50.980:FF:000001">
    <property type="entry name" value="Non-ribosomal peptide synthetase"/>
    <property type="match status" value="1"/>
</dbReference>
<dbReference type="GO" id="GO:0016491">
    <property type="term" value="F:oxidoreductase activity"/>
    <property type="evidence" value="ECO:0007669"/>
    <property type="project" value="UniProtKB-KW"/>
</dbReference>
<evidence type="ECO:0000256" key="6">
    <source>
        <dbReference type="ARBA" id="ARBA00022450"/>
    </source>
</evidence>
<dbReference type="PROSITE" id="PS00012">
    <property type="entry name" value="PHOSPHOPANTETHEINE"/>
    <property type="match status" value="1"/>
</dbReference>
<organism evidence="30 31">
    <name type="scientific">Anaerobacterium chartisolvens</name>
    <dbReference type="NCBI Taxonomy" id="1297424"/>
    <lineage>
        <taxon>Bacteria</taxon>
        <taxon>Bacillati</taxon>
        <taxon>Bacillota</taxon>
        <taxon>Clostridia</taxon>
        <taxon>Eubacteriales</taxon>
        <taxon>Oscillospiraceae</taxon>
        <taxon>Anaerobacterium</taxon>
    </lineage>
</organism>
<dbReference type="InterPro" id="IPR014043">
    <property type="entry name" value="Acyl_transferase_dom"/>
</dbReference>
<feature type="domain" description="Carrier" evidence="28">
    <location>
        <begin position="967"/>
        <end position="1042"/>
    </location>
</feature>
<keyword evidence="8" id="KW-0436">Ligase</keyword>
<evidence type="ECO:0000256" key="20">
    <source>
        <dbReference type="ARBA" id="ARBA00052745"/>
    </source>
</evidence>
<feature type="domain" description="Ketosynthase family 3 (KS3)" evidence="29">
    <location>
        <begin position="14"/>
        <end position="441"/>
    </location>
</feature>
<dbReference type="GO" id="GO:0004315">
    <property type="term" value="F:3-oxoacyl-[acyl-carrier-protein] synthase activity"/>
    <property type="evidence" value="ECO:0007669"/>
    <property type="project" value="InterPro"/>
</dbReference>
<dbReference type="InterPro" id="IPR036736">
    <property type="entry name" value="ACP-like_sf"/>
</dbReference>
<dbReference type="Gene3D" id="3.40.366.10">
    <property type="entry name" value="Malonyl-Coenzyme A Acyl Carrier Protein, domain 2"/>
    <property type="match status" value="1"/>
</dbReference>
<dbReference type="Gene3D" id="3.40.109.10">
    <property type="entry name" value="NADH Oxidase"/>
    <property type="match status" value="1"/>
</dbReference>
<comment type="catalytic activity">
    <reaction evidence="17">
        <text>17-(4-hydroxyphenyl)heptadecanoyl-[(phenol)carboxyphthiodiolenone synthase] + 2 (S)-methylmalonyl-CoA + 3 malonyl-CoA + 5 NADPH + 10 H(+) = C35-(phenol)carboxyphthiodiolenone-[(phenol)carboxyphthiodiolenone synthase] + 5 CO2 + 5 NADP(+) + 5 CoA + 2 H2O</text>
        <dbReference type="Rhea" id="RHEA:57756"/>
        <dbReference type="Rhea" id="RHEA-COMP:14272"/>
        <dbReference type="Rhea" id="RHEA-COMP:14989"/>
        <dbReference type="ChEBI" id="CHEBI:15377"/>
        <dbReference type="ChEBI" id="CHEBI:15378"/>
        <dbReference type="ChEBI" id="CHEBI:16526"/>
        <dbReference type="ChEBI" id="CHEBI:57287"/>
        <dbReference type="ChEBI" id="CHEBI:57327"/>
        <dbReference type="ChEBI" id="CHEBI:57384"/>
        <dbReference type="ChEBI" id="CHEBI:57783"/>
        <dbReference type="ChEBI" id="CHEBI:58349"/>
        <dbReference type="ChEBI" id="CHEBI:133300"/>
        <dbReference type="ChEBI" id="CHEBI:142259"/>
        <dbReference type="EC" id="2.3.1.292"/>
    </reaction>
</comment>
<dbReference type="InterPro" id="IPR050091">
    <property type="entry name" value="PKS_NRPS_Biosynth_Enz"/>
</dbReference>
<dbReference type="FunFam" id="1.10.1200.10:FF:000016">
    <property type="entry name" value="Non-ribosomal peptide synthase"/>
    <property type="match status" value="1"/>
</dbReference>
<dbReference type="Gene3D" id="3.40.50.980">
    <property type="match status" value="2"/>
</dbReference>
<evidence type="ECO:0000256" key="5">
    <source>
        <dbReference type="ARBA" id="ARBA00016743"/>
    </source>
</evidence>
<comment type="cofactor">
    <cofactor evidence="1">
        <name>NADP(+)</name>
        <dbReference type="ChEBI" id="CHEBI:58349"/>
    </cofactor>
</comment>
<dbReference type="InterPro" id="IPR045851">
    <property type="entry name" value="AMP-bd_C_sf"/>
</dbReference>
<comment type="similarity">
    <text evidence="4">Belongs to the ATP-dependent AMP-binding enzyme family. MbtB subfamily.</text>
</comment>
<dbReference type="Pfam" id="PF02801">
    <property type="entry name" value="Ketoacyl-synt_C"/>
    <property type="match status" value="1"/>
</dbReference>
<evidence type="ECO:0000256" key="17">
    <source>
        <dbReference type="ARBA" id="ARBA00050973"/>
    </source>
</evidence>
<dbReference type="GO" id="GO:0031177">
    <property type="term" value="F:phosphopantetheine binding"/>
    <property type="evidence" value="ECO:0007669"/>
    <property type="project" value="InterPro"/>
</dbReference>
<dbReference type="InterPro" id="IPR001227">
    <property type="entry name" value="Ac_transferase_dom_sf"/>
</dbReference>
<dbReference type="Gene3D" id="2.30.38.10">
    <property type="entry name" value="Luciferase, Domain 3"/>
    <property type="match status" value="1"/>
</dbReference>
<dbReference type="Pfam" id="PF00501">
    <property type="entry name" value="AMP-binding"/>
    <property type="match status" value="1"/>
</dbReference>
<dbReference type="Gene3D" id="3.40.47.10">
    <property type="match status" value="1"/>
</dbReference>
<evidence type="ECO:0000256" key="4">
    <source>
        <dbReference type="ARBA" id="ARBA00007380"/>
    </source>
</evidence>
<dbReference type="SMART" id="SM00825">
    <property type="entry name" value="PKS_KS"/>
    <property type="match status" value="1"/>
</dbReference>
<evidence type="ECO:0000256" key="11">
    <source>
        <dbReference type="ARBA" id="ARBA00022857"/>
    </source>
</evidence>
<dbReference type="SUPFAM" id="SSF55469">
    <property type="entry name" value="FMN-dependent nitroreductase-like"/>
    <property type="match status" value="1"/>
</dbReference>
<keyword evidence="12" id="KW-0560">Oxidoreductase</keyword>
<dbReference type="EMBL" id="QPJT01000005">
    <property type="protein sequence ID" value="RCX18351.1"/>
    <property type="molecule type" value="Genomic_DNA"/>
</dbReference>
<dbReference type="OrthoDB" id="2203190at2"/>
<evidence type="ECO:0000256" key="13">
    <source>
        <dbReference type="ARBA" id="ARBA00023098"/>
    </source>
</evidence>
<dbReference type="FunFam" id="3.30.559.10:FF:000023">
    <property type="entry name" value="Non-ribosomal peptide synthetase"/>
    <property type="match status" value="1"/>
</dbReference>
<dbReference type="PROSITE" id="PS00606">
    <property type="entry name" value="KS3_1"/>
    <property type="match status" value="1"/>
</dbReference>
<reference evidence="30 31" key="1">
    <citation type="submission" date="2018-07" db="EMBL/GenBank/DDBJ databases">
        <title>Genomic Encyclopedia of Type Strains, Phase IV (KMG-IV): sequencing the most valuable type-strain genomes for metagenomic binning, comparative biology and taxonomic classification.</title>
        <authorList>
            <person name="Goeker M."/>
        </authorList>
    </citation>
    <scope>NUCLEOTIDE SEQUENCE [LARGE SCALE GENOMIC DNA]</scope>
    <source>
        <strain evidence="30 31">DSM 27016</strain>
    </source>
</reference>
<evidence type="ECO:0000256" key="12">
    <source>
        <dbReference type="ARBA" id="ARBA00023002"/>
    </source>
</evidence>
<comment type="function">
    <text evidence="21">Part of the PpsABCDE complex involved in the biosynthesis of the lipid core common to phthiocerols and phenolphthiocerols by successive additions of malonyl-CoA or methylmalonyl-CoA extender units. PpsA can accept as substrate the activated forms of either icosanoyl (C20), docosanoyl (C22) or lignoceroyl (C24) groups from FadD26, or a (4-hydroxyphenyl)-C17 or (4-hydroxyphenyl)-C19 fatty acyl from FadD29. PpsA initiates the biosynthesis and extends its substrate using a malonyl-CoA extender unit. The PpsB and PpsC proteins add the second and third malonyl-CoA extender units. PpsD adds an (R)-methylmalonyl unit and PpsE adds a second (R)-methylmalonyl unit. The incorporation of the methylmalonyl units results in formation of two branched methyl groups in the elongated product.</text>
</comment>